<evidence type="ECO:0000256" key="1">
    <source>
        <dbReference type="ARBA" id="ARBA00006534"/>
    </source>
</evidence>
<dbReference type="SUPFAM" id="SSF52317">
    <property type="entry name" value="Class I glutamine amidotransferase-like"/>
    <property type="match status" value="1"/>
</dbReference>
<accession>A0ABX7QM94</accession>
<proteinExistence type="inferred from homology"/>
<keyword evidence="3 5" id="KW-0378">Hydrolase</keyword>
<sequence>MITNALLLSSSRAGDSPYLQHALPFIKPMTSHAKKWLFIPYAGVSKPYEQYLETVVQGLSELRLNISSIHQYGDPKQAILDAEGILVGGGNTFHLLHELYRYDLVHLIREQVIAGKPYIGWSAGSNIAGKSIRTTNDMPIIEPPSFSAIGLLPFQINPHYSNVTIAGHNGETRAQRILEFTCVDPLTPVLGIQEGTALKLTGNKLELLGDLPAYLFSGPEQELPVPAGSDLSHMLG</sequence>
<keyword evidence="5" id="KW-0224">Dipeptidase</keyword>
<dbReference type="Proteomes" id="UP000662770">
    <property type="component" value="Chromosome"/>
</dbReference>
<dbReference type="InterPro" id="IPR029062">
    <property type="entry name" value="Class_I_gatase-like"/>
</dbReference>
<organism evidence="5 6">
    <name type="scientific">Shewanella avicenniae</name>
    <dbReference type="NCBI Taxonomy" id="2814294"/>
    <lineage>
        <taxon>Bacteria</taxon>
        <taxon>Pseudomonadati</taxon>
        <taxon>Pseudomonadota</taxon>
        <taxon>Gammaproteobacteria</taxon>
        <taxon>Alteromonadales</taxon>
        <taxon>Shewanellaceae</taxon>
        <taxon>Shewanella</taxon>
    </lineage>
</organism>
<keyword evidence="6" id="KW-1185">Reference proteome</keyword>
<dbReference type="PANTHER" id="PTHR20842">
    <property type="entry name" value="PROTEASE S51 ALPHA-ASPARTYL DIPEPTIDASE"/>
    <property type="match status" value="1"/>
</dbReference>
<dbReference type="PANTHER" id="PTHR20842:SF0">
    <property type="entry name" value="ALPHA-ASPARTYL DIPEPTIDASE"/>
    <property type="match status" value="1"/>
</dbReference>
<keyword evidence="2" id="KW-0645">Protease</keyword>
<dbReference type="CDD" id="cd03146">
    <property type="entry name" value="GAT1_Peptidase_E"/>
    <property type="match status" value="1"/>
</dbReference>
<comment type="similarity">
    <text evidence="1">Belongs to the peptidase S51 family.</text>
</comment>
<evidence type="ECO:0000256" key="4">
    <source>
        <dbReference type="ARBA" id="ARBA00022825"/>
    </source>
</evidence>
<gene>
    <name evidence="5" type="primary">pepE</name>
    <name evidence="5" type="ORF">JYB87_11410</name>
</gene>
<dbReference type="EC" id="3.4.13.21" evidence="5"/>
<evidence type="ECO:0000313" key="6">
    <source>
        <dbReference type="Proteomes" id="UP000662770"/>
    </source>
</evidence>
<evidence type="ECO:0000256" key="2">
    <source>
        <dbReference type="ARBA" id="ARBA00022670"/>
    </source>
</evidence>
<evidence type="ECO:0000256" key="3">
    <source>
        <dbReference type="ARBA" id="ARBA00022801"/>
    </source>
</evidence>
<dbReference type="EMBL" id="CP071503">
    <property type="protein sequence ID" value="QSX32374.1"/>
    <property type="molecule type" value="Genomic_DNA"/>
</dbReference>
<dbReference type="Pfam" id="PF03575">
    <property type="entry name" value="Peptidase_S51"/>
    <property type="match status" value="1"/>
</dbReference>
<protein>
    <submittedName>
        <fullName evidence="5">Dipeptidase PepE</fullName>
        <ecNumber evidence="5">3.4.13.21</ecNumber>
    </submittedName>
</protein>
<name>A0ABX7QM94_9GAMM</name>
<dbReference type="GO" id="GO:0016805">
    <property type="term" value="F:dipeptidase activity"/>
    <property type="evidence" value="ECO:0007669"/>
    <property type="project" value="UniProtKB-KW"/>
</dbReference>
<evidence type="ECO:0000313" key="5">
    <source>
        <dbReference type="EMBL" id="QSX32374.1"/>
    </source>
</evidence>
<dbReference type="Gene3D" id="3.40.50.880">
    <property type="match status" value="1"/>
</dbReference>
<reference evidence="5 6" key="1">
    <citation type="submission" date="2021-03" db="EMBL/GenBank/DDBJ databases">
        <title>Novel species identification of genus Shewanella.</title>
        <authorList>
            <person name="Liu G."/>
            <person name="Zhang Q."/>
        </authorList>
    </citation>
    <scope>NUCLEOTIDE SEQUENCE [LARGE SCALE GENOMIC DNA]</scope>
    <source>
        <strain evidence="5 6">FJAT-51800</strain>
    </source>
</reference>
<dbReference type="NCBIfam" id="NF003642">
    <property type="entry name" value="PRK05282.1"/>
    <property type="match status" value="1"/>
</dbReference>
<dbReference type="RefSeq" id="WP_207353618.1">
    <property type="nucleotide sequence ID" value="NZ_CP071503.1"/>
</dbReference>
<keyword evidence="4" id="KW-0720">Serine protease</keyword>
<dbReference type="InterPro" id="IPR005320">
    <property type="entry name" value="Peptidase_S51"/>
</dbReference>